<dbReference type="InterPro" id="IPR025110">
    <property type="entry name" value="AMP-bd_C"/>
</dbReference>
<dbReference type="Pfam" id="PF00501">
    <property type="entry name" value="AMP-binding"/>
    <property type="match status" value="1"/>
</dbReference>
<protein>
    <submittedName>
        <fullName evidence="5">Uncharacterized protein</fullName>
    </submittedName>
</protein>
<proteinExistence type="inferred from homology"/>
<evidence type="ECO:0000313" key="5">
    <source>
        <dbReference type="EMBL" id="BCJ39694.1"/>
    </source>
</evidence>
<feature type="domain" description="AMP-binding enzyme C-terminal" evidence="4">
    <location>
        <begin position="361"/>
        <end position="437"/>
    </location>
</feature>
<name>A0ABN6C511_9ACTN</name>
<dbReference type="EMBL" id="AP023356">
    <property type="protein sequence ID" value="BCJ39694.1"/>
    <property type="molecule type" value="Genomic_DNA"/>
</dbReference>
<organism evidence="5 6">
    <name type="scientific">Actinoplanes ianthinogenes</name>
    <dbReference type="NCBI Taxonomy" id="122358"/>
    <lineage>
        <taxon>Bacteria</taxon>
        <taxon>Bacillati</taxon>
        <taxon>Actinomycetota</taxon>
        <taxon>Actinomycetes</taxon>
        <taxon>Micromonosporales</taxon>
        <taxon>Micromonosporaceae</taxon>
        <taxon>Actinoplanes</taxon>
    </lineage>
</organism>
<dbReference type="SUPFAM" id="SSF56801">
    <property type="entry name" value="Acetyl-CoA synthetase-like"/>
    <property type="match status" value="1"/>
</dbReference>
<dbReference type="Pfam" id="PF13193">
    <property type="entry name" value="AMP-binding_C"/>
    <property type="match status" value="1"/>
</dbReference>
<dbReference type="Gene3D" id="3.30.300.30">
    <property type="match status" value="1"/>
</dbReference>
<evidence type="ECO:0000259" key="3">
    <source>
        <dbReference type="Pfam" id="PF00501"/>
    </source>
</evidence>
<feature type="domain" description="AMP-dependent synthetase/ligase" evidence="3">
    <location>
        <begin position="109"/>
        <end position="309"/>
    </location>
</feature>
<dbReference type="InterPro" id="IPR042099">
    <property type="entry name" value="ANL_N_sf"/>
</dbReference>
<evidence type="ECO:0000313" key="6">
    <source>
        <dbReference type="Proteomes" id="UP000676967"/>
    </source>
</evidence>
<evidence type="ECO:0000259" key="4">
    <source>
        <dbReference type="Pfam" id="PF13193"/>
    </source>
</evidence>
<keyword evidence="6" id="KW-1185">Reference proteome</keyword>
<reference evidence="5 6" key="1">
    <citation type="submission" date="2020-08" db="EMBL/GenBank/DDBJ databases">
        <title>Whole genome shotgun sequence of Actinoplanes ianthinogenes NBRC 13996.</title>
        <authorList>
            <person name="Komaki H."/>
            <person name="Tamura T."/>
        </authorList>
    </citation>
    <scope>NUCLEOTIDE SEQUENCE [LARGE SCALE GENOMIC DNA]</scope>
    <source>
        <strain evidence="5 6">NBRC 13996</strain>
    </source>
</reference>
<keyword evidence="2" id="KW-0436">Ligase</keyword>
<dbReference type="InterPro" id="IPR020845">
    <property type="entry name" value="AMP-binding_CS"/>
</dbReference>
<dbReference type="PROSITE" id="PS00455">
    <property type="entry name" value="AMP_BINDING"/>
    <property type="match status" value="1"/>
</dbReference>
<dbReference type="PANTHER" id="PTHR43201">
    <property type="entry name" value="ACYL-COA SYNTHETASE"/>
    <property type="match status" value="1"/>
</dbReference>
<dbReference type="CDD" id="cd04433">
    <property type="entry name" value="AFD_class_I"/>
    <property type="match status" value="1"/>
</dbReference>
<sequence>MVTGNLFLDGVPVEAATLRRTLDEVVRHCGRLGAGPGRAIMTACRTGLGALAAVVAARRLGAAVAFSPPALQLELCARLATYSAAEIVEGRDGMPEVLPVAGPGRATLPAEAAAVFPTSGSTGRPRLVLLSHAALEYQTRETAARLGIGDADTMLVPLPLAHAYGLTIALMWLSGGGDLLVETSFTVGGLTRRLLTRDVTTLDGVPSMYSLLLGAASREPAVAERLRRVRVRGIGGDVLHPALAARFAALGADLHDGYGLTEAGPNVAVSAPGLTRPGTVGLPLHGTEVRRAASGELVIRTPSRMLGYLGDPEATAAALTATGWLRSGDIGEVDPDGHVRVLGRLKEALIVDGETHAPTSIEDVLRTMSGVVEACVLGVRSAEDTSGRGDRVVAFVEMAEPVAVADLRTLCRRHLPPRLRPRDIHIDVPLPRTGTGKVDRAALRRWVAQEAAARKEMTHHG</sequence>
<dbReference type="InterPro" id="IPR045851">
    <property type="entry name" value="AMP-bd_C_sf"/>
</dbReference>
<accession>A0ABN6C511</accession>
<dbReference type="Gene3D" id="3.40.50.12780">
    <property type="entry name" value="N-terminal domain of ligase-like"/>
    <property type="match status" value="1"/>
</dbReference>
<dbReference type="InterPro" id="IPR000873">
    <property type="entry name" value="AMP-dep_synth/lig_dom"/>
</dbReference>
<evidence type="ECO:0000256" key="1">
    <source>
        <dbReference type="ARBA" id="ARBA00006432"/>
    </source>
</evidence>
<evidence type="ECO:0000256" key="2">
    <source>
        <dbReference type="ARBA" id="ARBA00022598"/>
    </source>
</evidence>
<gene>
    <name evidence="5" type="ORF">Aiant_03510</name>
</gene>
<dbReference type="PANTHER" id="PTHR43201:SF5">
    <property type="entry name" value="MEDIUM-CHAIN ACYL-COA LIGASE ACSF2, MITOCHONDRIAL"/>
    <property type="match status" value="1"/>
</dbReference>
<dbReference type="RefSeq" id="WP_189335618.1">
    <property type="nucleotide sequence ID" value="NZ_AP023356.1"/>
</dbReference>
<comment type="similarity">
    <text evidence="1">Belongs to the ATP-dependent AMP-binding enzyme family.</text>
</comment>
<dbReference type="Proteomes" id="UP000676967">
    <property type="component" value="Chromosome"/>
</dbReference>